<dbReference type="Gene3D" id="3.30.1870.10">
    <property type="entry name" value="EreA-like, domain 2"/>
    <property type="match status" value="1"/>
</dbReference>
<evidence type="ECO:0000256" key="1">
    <source>
        <dbReference type="SAM" id="MobiDB-lite"/>
    </source>
</evidence>
<protein>
    <submittedName>
        <fullName evidence="2">Erythromycin esterase family protein</fullName>
    </submittedName>
</protein>
<dbReference type="Pfam" id="PF05139">
    <property type="entry name" value="Erythro_esteras"/>
    <property type="match status" value="1"/>
</dbReference>
<dbReference type="PANTHER" id="PTHR31299">
    <property type="entry name" value="ESTERASE, PUTATIVE (AFU_ORTHOLOGUE AFUA_1G05850)-RELATED"/>
    <property type="match status" value="1"/>
</dbReference>
<name>A0A345E4V8_9EURY</name>
<dbReference type="AlphaFoldDB" id="A0A345E4V8"/>
<dbReference type="PROSITE" id="PS51318">
    <property type="entry name" value="TAT"/>
    <property type="match status" value="1"/>
</dbReference>
<dbReference type="InterPro" id="IPR007815">
    <property type="entry name" value="Emycin_Estase"/>
</dbReference>
<dbReference type="KEGG" id="haj:DU500_12810"/>
<dbReference type="SUPFAM" id="SSF159501">
    <property type="entry name" value="EreA/ChaN-like"/>
    <property type="match status" value="1"/>
</dbReference>
<dbReference type="GO" id="GO:0046677">
    <property type="term" value="P:response to antibiotic"/>
    <property type="evidence" value="ECO:0007669"/>
    <property type="project" value="InterPro"/>
</dbReference>
<dbReference type="InterPro" id="IPR006311">
    <property type="entry name" value="TAT_signal"/>
</dbReference>
<accession>A0A345E4V8</accession>
<dbReference type="Gene3D" id="1.20.1440.30">
    <property type="entry name" value="Biosynthetic Protein domain"/>
    <property type="match status" value="1"/>
</dbReference>
<keyword evidence="3" id="KW-1185">Reference proteome</keyword>
<evidence type="ECO:0000313" key="2">
    <source>
        <dbReference type="EMBL" id="AXG07230.1"/>
    </source>
</evidence>
<sequence>MTTVVMPSTDESTRRRFLALAGTGAAALAGCATRTDTSPSRTATATETPTDTSAPADTDPPADAIERAAVPVELTADSPGLDTVAAQLAGSDLIGIGENSHGVAAFKTVPQLLVRRLVETHDYRLLAMEGTLGDFAPVDDYVAGGDTSLDDAMAALDFYFWRTEGVRRLFAWLREFNDGRPDAERVTVRGYDAQFHDANATAIRDYLDRVDPAYLSTVEADLDPLTEPHYERADPAYMTPSQESLVESLRERLRSRRSEYVERSSESAWRLARRHVWTLERALQFQKHLHAEAYAAGKRVRDAAMAANVSWLRDWTGSDRVVVLGNANHTMRTDGDGPKRMGQHLTDEFGDDYYSLGLLFGTGTFAAPTNHDRTAFETYALDGPVEGTLEATLAEVDHPRFFLDFETARADASLGTWLDGLSSVQFSVPRAAERGAVPLPASPGVVYDGVVFVRRVSPAAFVGDG</sequence>
<dbReference type="CDD" id="cd14728">
    <property type="entry name" value="Ere-like"/>
    <property type="match status" value="1"/>
</dbReference>
<dbReference type="Gene3D" id="3.40.1660.10">
    <property type="entry name" value="EreA-like (biosynthetic domain)"/>
    <property type="match status" value="1"/>
</dbReference>
<evidence type="ECO:0000313" key="3">
    <source>
        <dbReference type="Proteomes" id="UP000253273"/>
    </source>
</evidence>
<feature type="region of interest" description="Disordered" evidence="1">
    <location>
        <begin position="31"/>
        <end position="62"/>
    </location>
</feature>
<dbReference type="Proteomes" id="UP000253273">
    <property type="component" value="Chromosome"/>
</dbReference>
<dbReference type="EMBL" id="CP031150">
    <property type="protein sequence ID" value="AXG07230.1"/>
    <property type="molecule type" value="Genomic_DNA"/>
</dbReference>
<dbReference type="PANTHER" id="PTHR31299:SF0">
    <property type="entry name" value="ESTERASE, PUTATIVE (AFU_ORTHOLOGUE AFUA_1G05850)-RELATED"/>
    <property type="match status" value="1"/>
</dbReference>
<organism evidence="2 3">
    <name type="scientific">Haloplanus rubicundus</name>
    <dbReference type="NCBI Taxonomy" id="1547898"/>
    <lineage>
        <taxon>Archaea</taxon>
        <taxon>Methanobacteriati</taxon>
        <taxon>Methanobacteriota</taxon>
        <taxon>Stenosarchaea group</taxon>
        <taxon>Halobacteria</taxon>
        <taxon>Halobacteriales</taxon>
        <taxon>Haloferacaceae</taxon>
        <taxon>Haloplanus</taxon>
    </lineage>
</organism>
<reference evidence="2 3" key="1">
    <citation type="submission" date="2018-07" db="EMBL/GenBank/DDBJ databases">
        <title>Genome sequences of Haloplanus sp. CBA1113.</title>
        <authorList>
            <person name="Kim Y.B."/>
            <person name="Roh S.W."/>
        </authorList>
    </citation>
    <scope>NUCLEOTIDE SEQUENCE [LARGE SCALE GENOMIC DNA]</scope>
    <source>
        <strain evidence="2 3">CBA1113</strain>
    </source>
</reference>
<proteinExistence type="predicted"/>
<gene>
    <name evidence="2" type="ORF">DU500_12810</name>
</gene>
<dbReference type="InterPro" id="IPR052036">
    <property type="entry name" value="Hydrolase/PRTase-associated"/>
</dbReference>